<evidence type="ECO:0000256" key="1">
    <source>
        <dbReference type="SAM" id="MobiDB-lite"/>
    </source>
</evidence>
<proteinExistence type="predicted"/>
<evidence type="ECO:0000313" key="3">
    <source>
        <dbReference type="Proteomes" id="UP000826195"/>
    </source>
</evidence>
<feature type="region of interest" description="Disordered" evidence="1">
    <location>
        <begin position="1"/>
        <end position="32"/>
    </location>
</feature>
<evidence type="ECO:0000313" key="2">
    <source>
        <dbReference type="EMBL" id="KAH0560605.1"/>
    </source>
</evidence>
<dbReference type="Proteomes" id="UP000826195">
    <property type="component" value="Unassembled WGS sequence"/>
</dbReference>
<organism evidence="2 3">
    <name type="scientific">Cotesia glomerata</name>
    <name type="common">Lepidopteran parasitic wasp</name>
    <name type="synonym">Apanteles glomeratus</name>
    <dbReference type="NCBI Taxonomy" id="32391"/>
    <lineage>
        <taxon>Eukaryota</taxon>
        <taxon>Metazoa</taxon>
        <taxon>Ecdysozoa</taxon>
        <taxon>Arthropoda</taxon>
        <taxon>Hexapoda</taxon>
        <taxon>Insecta</taxon>
        <taxon>Pterygota</taxon>
        <taxon>Neoptera</taxon>
        <taxon>Endopterygota</taxon>
        <taxon>Hymenoptera</taxon>
        <taxon>Apocrita</taxon>
        <taxon>Ichneumonoidea</taxon>
        <taxon>Braconidae</taxon>
        <taxon>Microgastrinae</taxon>
        <taxon>Cotesia</taxon>
    </lineage>
</organism>
<protein>
    <submittedName>
        <fullName evidence="2">Uncharacterized protein</fullName>
    </submittedName>
</protein>
<comment type="caution">
    <text evidence="2">The sequence shown here is derived from an EMBL/GenBank/DDBJ whole genome shotgun (WGS) entry which is preliminary data.</text>
</comment>
<sequence length="78" mass="8805">MYSSVARVGGENAAREVDAGGTRSRWGWRQSGRHPAIQRLRTVTEKYKEGKLKDKLEVKKISSIMRKVKEAMKSKAVS</sequence>
<gene>
    <name evidence="2" type="ORF">KQX54_006262</name>
</gene>
<name>A0AAV7IY01_COTGL</name>
<dbReference type="AlphaFoldDB" id="A0AAV7IY01"/>
<reference evidence="2 3" key="1">
    <citation type="journal article" date="2021" name="J. Hered.">
        <title>A chromosome-level genome assembly of the parasitoid wasp, Cotesia glomerata (Hymenoptera: Braconidae).</title>
        <authorList>
            <person name="Pinto B.J."/>
            <person name="Weis J.J."/>
            <person name="Gamble T."/>
            <person name="Ode P.J."/>
            <person name="Paul R."/>
            <person name="Zaspel J.M."/>
        </authorList>
    </citation>
    <scope>NUCLEOTIDE SEQUENCE [LARGE SCALE GENOMIC DNA]</scope>
    <source>
        <strain evidence="2">CgM1</strain>
    </source>
</reference>
<dbReference type="EMBL" id="JAHXZJ010000374">
    <property type="protein sequence ID" value="KAH0560605.1"/>
    <property type="molecule type" value="Genomic_DNA"/>
</dbReference>
<keyword evidence="3" id="KW-1185">Reference proteome</keyword>
<accession>A0AAV7IY01</accession>